<evidence type="ECO:0000313" key="3">
    <source>
        <dbReference type="Proteomes" id="UP000789759"/>
    </source>
</evidence>
<protein>
    <submittedName>
        <fullName evidence="2">13589_t:CDS:1</fullName>
    </submittedName>
</protein>
<feature type="compositionally biased region" description="Basic and acidic residues" evidence="1">
    <location>
        <begin position="1"/>
        <end position="20"/>
    </location>
</feature>
<comment type="caution">
    <text evidence="2">The sequence shown here is derived from an EMBL/GenBank/DDBJ whole genome shotgun (WGS) entry which is preliminary data.</text>
</comment>
<accession>A0A9N9KBG7</accession>
<feature type="compositionally biased region" description="Basic residues" evidence="1">
    <location>
        <begin position="38"/>
        <end position="49"/>
    </location>
</feature>
<evidence type="ECO:0000256" key="1">
    <source>
        <dbReference type="SAM" id="MobiDB-lite"/>
    </source>
</evidence>
<sequence>SKDQNHKEEFNNKDSKKDIDLYDNQDLQDEIEENKALQPKKRKRKTTCY</sequence>
<gene>
    <name evidence="2" type="ORF">CPELLU_LOCUS19578</name>
</gene>
<organism evidence="2 3">
    <name type="scientific">Cetraspora pellucida</name>
    <dbReference type="NCBI Taxonomy" id="1433469"/>
    <lineage>
        <taxon>Eukaryota</taxon>
        <taxon>Fungi</taxon>
        <taxon>Fungi incertae sedis</taxon>
        <taxon>Mucoromycota</taxon>
        <taxon>Glomeromycotina</taxon>
        <taxon>Glomeromycetes</taxon>
        <taxon>Diversisporales</taxon>
        <taxon>Gigasporaceae</taxon>
        <taxon>Cetraspora</taxon>
    </lineage>
</organism>
<dbReference type="AlphaFoldDB" id="A0A9N9KBG7"/>
<proteinExistence type="predicted"/>
<reference evidence="2" key="1">
    <citation type="submission" date="2021-06" db="EMBL/GenBank/DDBJ databases">
        <authorList>
            <person name="Kallberg Y."/>
            <person name="Tangrot J."/>
            <person name="Rosling A."/>
        </authorList>
    </citation>
    <scope>NUCLEOTIDE SEQUENCE</scope>
    <source>
        <strain evidence="2">FL966</strain>
    </source>
</reference>
<feature type="region of interest" description="Disordered" evidence="1">
    <location>
        <begin position="30"/>
        <end position="49"/>
    </location>
</feature>
<feature type="region of interest" description="Disordered" evidence="1">
    <location>
        <begin position="1"/>
        <end position="22"/>
    </location>
</feature>
<feature type="non-terminal residue" evidence="2">
    <location>
        <position position="1"/>
    </location>
</feature>
<dbReference type="EMBL" id="CAJVQA010048388">
    <property type="protein sequence ID" value="CAG8819791.1"/>
    <property type="molecule type" value="Genomic_DNA"/>
</dbReference>
<name>A0A9N9KBG7_9GLOM</name>
<keyword evidence="3" id="KW-1185">Reference proteome</keyword>
<evidence type="ECO:0000313" key="2">
    <source>
        <dbReference type="EMBL" id="CAG8819791.1"/>
    </source>
</evidence>
<dbReference type="Proteomes" id="UP000789759">
    <property type="component" value="Unassembled WGS sequence"/>
</dbReference>